<sequence>MTEDKPRKCSLCKSQELPWLFNVKHKGTFCRLCTSCLLISHLETFCPSCFEVYTEEAPLNDGVKCSKCVSVSHSTCVSPECLPAYACAHCTNPNFPFTNNGDSNKKGWGIDGNFCSINPNSTPAMNLSTAKVIVAAAEISSLSMNRIAMAARGEADRRAMDSSIAKRRARDALVKSLELGEKEDRRVQKEKEEKDKHGGVSSSTNAILGTQSCVKMEREEKQKPFPAYVVGQQHLQNHVQPSQRSVPLMKGSPSPARDGAEAFAVR</sequence>
<dbReference type="Proteomes" id="UP000017836">
    <property type="component" value="Unassembled WGS sequence"/>
</dbReference>
<gene>
    <name evidence="2" type="ORF">AMTR_s00045p00093610</name>
</gene>
<feature type="compositionally biased region" description="Polar residues" evidence="1">
    <location>
        <begin position="235"/>
        <end position="245"/>
    </location>
</feature>
<keyword evidence="3" id="KW-1185">Reference proteome</keyword>
<dbReference type="OMA" id="HVACIPD"/>
<evidence type="ECO:0000313" key="2">
    <source>
        <dbReference type="EMBL" id="ERN02010.1"/>
    </source>
</evidence>
<protein>
    <submittedName>
        <fullName evidence="2">Uncharacterized protein</fullName>
    </submittedName>
</protein>
<dbReference type="PANTHER" id="PTHR34451:SF7">
    <property type="entry name" value="PHD FINGER FAMILY PROTEIN"/>
    <property type="match status" value="1"/>
</dbReference>
<evidence type="ECO:0000256" key="1">
    <source>
        <dbReference type="SAM" id="MobiDB-lite"/>
    </source>
</evidence>
<evidence type="ECO:0000313" key="3">
    <source>
        <dbReference type="Proteomes" id="UP000017836"/>
    </source>
</evidence>
<feature type="compositionally biased region" description="Basic and acidic residues" evidence="1">
    <location>
        <begin position="181"/>
        <end position="198"/>
    </location>
</feature>
<dbReference type="eggNOG" id="ENOG502S2BS">
    <property type="taxonomic scope" value="Eukaryota"/>
</dbReference>
<dbReference type="KEGG" id="atr:18430110"/>
<accession>W1P4X0</accession>
<dbReference type="OrthoDB" id="692041at2759"/>
<proteinExistence type="predicted"/>
<dbReference type="PANTHER" id="PTHR34451">
    <property type="entry name" value="PHD FINGER FAMILY PROTEIN"/>
    <property type="match status" value="1"/>
</dbReference>
<feature type="region of interest" description="Disordered" evidence="1">
    <location>
        <begin position="235"/>
        <end position="266"/>
    </location>
</feature>
<dbReference type="HOGENOM" id="CLU_091491_1_0_1"/>
<reference evidence="3" key="1">
    <citation type="journal article" date="2013" name="Science">
        <title>The Amborella genome and the evolution of flowering plants.</title>
        <authorList>
            <consortium name="Amborella Genome Project"/>
        </authorList>
    </citation>
    <scope>NUCLEOTIDE SEQUENCE [LARGE SCALE GENOMIC DNA]</scope>
</reference>
<name>W1P4X0_AMBTC</name>
<dbReference type="AlphaFoldDB" id="W1P4X0"/>
<feature type="region of interest" description="Disordered" evidence="1">
    <location>
        <begin position="181"/>
        <end position="206"/>
    </location>
</feature>
<dbReference type="EMBL" id="KI394661">
    <property type="protein sequence ID" value="ERN02010.1"/>
    <property type="molecule type" value="Genomic_DNA"/>
</dbReference>
<dbReference type="Gramene" id="ERN02010">
    <property type="protein sequence ID" value="ERN02010"/>
    <property type="gene ID" value="AMTR_s00045p00093610"/>
</dbReference>
<organism evidence="2 3">
    <name type="scientific">Amborella trichopoda</name>
    <dbReference type="NCBI Taxonomy" id="13333"/>
    <lineage>
        <taxon>Eukaryota</taxon>
        <taxon>Viridiplantae</taxon>
        <taxon>Streptophyta</taxon>
        <taxon>Embryophyta</taxon>
        <taxon>Tracheophyta</taxon>
        <taxon>Spermatophyta</taxon>
        <taxon>Magnoliopsida</taxon>
        <taxon>Amborellales</taxon>
        <taxon>Amborellaceae</taxon>
        <taxon>Amborella</taxon>
    </lineage>
</organism>